<name>A0AAE0JA91_9PEZI</name>
<protein>
    <submittedName>
        <fullName evidence="1">Uncharacterized protein</fullName>
    </submittedName>
</protein>
<accession>A0AAE0JA91</accession>
<sequence>MTGTQMGGGGGGGGVWLSLFSSALSEAVMSDSGKFIYLSTQQNPKYPLAGFPLYLFLCSIFRSSSPLNLHDAVNQPNLLSTLVFGLVTQLRESDLVIYINLAVLPRLVP</sequence>
<proteinExistence type="predicted"/>
<dbReference type="GeneID" id="87862829"/>
<evidence type="ECO:0000313" key="1">
    <source>
        <dbReference type="EMBL" id="KAK3340283.1"/>
    </source>
</evidence>
<reference evidence="1" key="2">
    <citation type="submission" date="2023-06" db="EMBL/GenBank/DDBJ databases">
        <authorList>
            <consortium name="Lawrence Berkeley National Laboratory"/>
            <person name="Haridas S."/>
            <person name="Hensen N."/>
            <person name="Bonometti L."/>
            <person name="Westerberg I."/>
            <person name="Brannstrom I.O."/>
            <person name="Guillou S."/>
            <person name="Cros-Aarteil S."/>
            <person name="Calhoun S."/>
            <person name="Kuo A."/>
            <person name="Mondo S."/>
            <person name="Pangilinan J."/>
            <person name="Riley R."/>
            <person name="Labutti K."/>
            <person name="Andreopoulos B."/>
            <person name="Lipzen A."/>
            <person name="Chen C."/>
            <person name="Yanf M."/>
            <person name="Daum C."/>
            <person name="Ng V."/>
            <person name="Clum A."/>
            <person name="Steindorff A."/>
            <person name="Ohm R."/>
            <person name="Martin F."/>
            <person name="Silar P."/>
            <person name="Natvig D."/>
            <person name="Lalanne C."/>
            <person name="Gautier V."/>
            <person name="Ament-Velasquez S.L."/>
            <person name="Kruys A."/>
            <person name="Hutchinson M.I."/>
            <person name="Powell A.J."/>
            <person name="Barry K."/>
            <person name="Miller A.N."/>
            <person name="Grigoriev I.V."/>
            <person name="Debuchy R."/>
            <person name="Gladieux P."/>
            <person name="Thoren M.H."/>
            <person name="Johannesson H."/>
        </authorList>
    </citation>
    <scope>NUCLEOTIDE SEQUENCE</scope>
    <source>
        <strain evidence="1">CBS 560.94</strain>
    </source>
</reference>
<gene>
    <name evidence="1" type="ORF">B0H65DRAFT_444301</name>
</gene>
<dbReference type="EMBL" id="JAUEPP010000006">
    <property type="protein sequence ID" value="KAK3340283.1"/>
    <property type="molecule type" value="Genomic_DNA"/>
</dbReference>
<comment type="caution">
    <text evidence="1">The sequence shown here is derived from an EMBL/GenBank/DDBJ whole genome shotgun (WGS) entry which is preliminary data.</text>
</comment>
<dbReference type="RefSeq" id="XP_062679225.1">
    <property type="nucleotide sequence ID" value="XM_062825675.1"/>
</dbReference>
<evidence type="ECO:0000313" key="2">
    <source>
        <dbReference type="Proteomes" id="UP001278500"/>
    </source>
</evidence>
<dbReference type="AlphaFoldDB" id="A0AAE0JA91"/>
<organism evidence="1 2">
    <name type="scientific">Neurospora tetraspora</name>
    <dbReference type="NCBI Taxonomy" id="94610"/>
    <lineage>
        <taxon>Eukaryota</taxon>
        <taxon>Fungi</taxon>
        <taxon>Dikarya</taxon>
        <taxon>Ascomycota</taxon>
        <taxon>Pezizomycotina</taxon>
        <taxon>Sordariomycetes</taxon>
        <taxon>Sordariomycetidae</taxon>
        <taxon>Sordariales</taxon>
        <taxon>Sordariaceae</taxon>
        <taxon>Neurospora</taxon>
    </lineage>
</organism>
<reference evidence="1" key="1">
    <citation type="journal article" date="2023" name="Mol. Phylogenet. Evol.">
        <title>Genome-scale phylogeny and comparative genomics of the fungal order Sordariales.</title>
        <authorList>
            <person name="Hensen N."/>
            <person name="Bonometti L."/>
            <person name="Westerberg I."/>
            <person name="Brannstrom I.O."/>
            <person name="Guillou S."/>
            <person name="Cros-Aarteil S."/>
            <person name="Calhoun S."/>
            <person name="Haridas S."/>
            <person name="Kuo A."/>
            <person name="Mondo S."/>
            <person name="Pangilinan J."/>
            <person name="Riley R."/>
            <person name="LaButti K."/>
            <person name="Andreopoulos B."/>
            <person name="Lipzen A."/>
            <person name="Chen C."/>
            <person name="Yan M."/>
            <person name="Daum C."/>
            <person name="Ng V."/>
            <person name="Clum A."/>
            <person name="Steindorff A."/>
            <person name="Ohm R.A."/>
            <person name="Martin F."/>
            <person name="Silar P."/>
            <person name="Natvig D.O."/>
            <person name="Lalanne C."/>
            <person name="Gautier V."/>
            <person name="Ament-Velasquez S.L."/>
            <person name="Kruys A."/>
            <person name="Hutchinson M.I."/>
            <person name="Powell A.J."/>
            <person name="Barry K."/>
            <person name="Miller A.N."/>
            <person name="Grigoriev I.V."/>
            <person name="Debuchy R."/>
            <person name="Gladieux P."/>
            <person name="Hiltunen Thoren M."/>
            <person name="Johannesson H."/>
        </authorList>
    </citation>
    <scope>NUCLEOTIDE SEQUENCE</scope>
    <source>
        <strain evidence="1">CBS 560.94</strain>
    </source>
</reference>
<dbReference type="Proteomes" id="UP001278500">
    <property type="component" value="Unassembled WGS sequence"/>
</dbReference>
<keyword evidence="2" id="KW-1185">Reference proteome</keyword>